<dbReference type="InterPro" id="IPR050066">
    <property type="entry name" value="UvrABC_protein_C"/>
</dbReference>
<evidence type="ECO:0000256" key="5">
    <source>
        <dbReference type="ARBA" id="ARBA00023204"/>
    </source>
</evidence>
<organism evidence="10 11">
    <name type="scientific">Candidatus Beckwithbacteria bacterium CG10_big_fil_rev_8_21_14_0_10_34_10</name>
    <dbReference type="NCBI Taxonomy" id="1974495"/>
    <lineage>
        <taxon>Bacteria</taxon>
        <taxon>Candidatus Beckwithiibacteriota</taxon>
    </lineage>
</organism>
<feature type="coiled-coil region" evidence="6">
    <location>
        <begin position="186"/>
        <end position="217"/>
    </location>
</feature>
<dbReference type="EMBL" id="PEZT01000004">
    <property type="protein sequence ID" value="PIS09547.1"/>
    <property type="molecule type" value="Genomic_DNA"/>
</dbReference>
<keyword evidence="4" id="KW-0267">Excision nuclease</keyword>
<proteinExistence type="predicted"/>
<dbReference type="InterPro" id="IPR047296">
    <property type="entry name" value="GIY-YIG_UvrC_Cho"/>
</dbReference>
<dbReference type="Gene3D" id="3.30.420.340">
    <property type="entry name" value="UvrC, RNAse H endonuclease domain"/>
    <property type="match status" value="1"/>
</dbReference>
<dbReference type="InterPro" id="IPR000305">
    <property type="entry name" value="GIY-YIG_endonuc"/>
</dbReference>
<keyword evidence="5" id="KW-0234">DNA repair</keyword>
<sequence length="427" mass="50455">MPITKKQISNFPLTPGIYFFENFKKEIIYIGKAVNLRKRLQSYLKASNLGSWTKKMLFEARSVSYKTTPSEFEALLLEPKLINQYQPKYNIQFKDDKSFNMIAISKEDFPRVYLSRKKDKKAWYFGPFPSGSEVKKILKFLRVVFPFRTCKKILKKPCLYYQLKLCPGCPIKAQKLQYQKTITRLKRLLNGQVKNLLKNLEKEMRKQSQLKKYEKAEIIKNQIQNIKYIVLNWQSLDQKSLSLNLSQDQKMEILNKARLVIPKLFKLKRIEAYDISNLQGKQATASMVVFEDLIPEKSQYRRFRIKLKAKPDDPAMMKEVLKRRLKHPEWVYPNLILVDGGKTQVSSAFKALKEADLEKKIFLLGLVKEEEIIIKPVTKNSRILSFKRISPSQKDLFLKLLIRLRNEAHRFAKKYHLLLRKKRLKLL</sequence>
<evidence type="ECO:0000313" key="10">
    <source>
        <dbReference type="EMBL" id="PIS09547.1"/>
    </source>
</evidence>
<dbReference type="PROSITE" id="PS50151">
    <property type="entry name" value="UVR"/>
    <property type="match status" value="1"/>
</dbReference>
<dbReference type="InterPro" id="IPR035901">
    <property type="entry name" value="GIY-YIG_endonuc_sf"/>
</dbReference>
<dbReference type="InterPro" id="IPR001162">
    <property type="entry name" value="UvrC_RNase_H_dom"/>
</dbReference>
<dbReference type="SMART" id="SM00465">
    <property type="entry name" value="GIYc"/>
    <property type="match status" value="1"/>
</dbReference>
<name>A0A2H0WA85_9BACT</name>
<keyword evidence="1" id="KW-0963">Cytoplasm</keyword>
<evidence type="ECO:0000259" key="7">
    <source>
        <dbReference type="PROSITE" id="PS50151"/>
    </source>
</evidence>
<dbReference type="InterPro" id="IPR038476">
    <property type="entry name" value="UvrC_RNase_H_dom_sf"/>
</dbReference>
<reference evidence="11" key="1">
    <citation type="submission" date="2017-09" db="EMBL/GenBank/DDBJ databases">
        <title>Depth-based differentiation of microbial function through sediment-hosted aquifers and enrichment of novel symbionts in the deep terrestrial subsurface.</title>
        <authorList>
            <person name="Probst A.J."/>
            <person name="Ladd B."/>
            <person name="Jarett J.K."/>
            <person name="Geller-Mcgrath D.E."/>
            <person name="Sieber C.M.K."/>
            <person name="Emerson J.B."/>
            <person name="Anantharaman K."/>
            <person name="Thomas B.C."/>
            <person name="Malmstrom R."/>
            <person name="Stieglmeier M."/>
            <person name="Klingl A."/>
            <person name="Woyke T."/>
            <person name="Ryan C.M."/>
            <person name="Banfield J.F."/>
        </authorList>
    </citation>
    <scope>NUCLEOTIDE SEQUENCE [LARGE SCALE GENOMIC DNA]</scope>
</reference>
<evidence type="ECO:0000256" key="2">
    <source>
        <dbReference type="ARBA" id="ARBA00022763"/>
    </source>
</evidence>
<evidence type="ECO:0000259" key="9">
    <source>
        <dbReference type="PROSITE" id="PS50165"/>
    </source>
</evidence>
<feature type="domain" description="GIY-YIG" evidence="8">
    <location>
        <begin position="13"/>
        <end position="91"/>
    </location>
</feature>
<evidence type="ECO:0000256" key="3">
    <source>
        <dbReference type="ARBA" id="ARBA00022769"/>
    </source>
</evidence>
<dbReference type="GO" id="GO:0009381">
    <property type="term" value="F:excinuclease ABC activity"/>
    <property type="evidence" value="ECO:0007669"/>
    <property type="project" value="InterPro"/>
</dbReference>
<dbReference type="Pfam" id="PF01541">
    <property type="entry name" value="GIY-YIG"/>
    <property type="match status" value="1"/>
</dbReference>
<dbReference type="GO" id="GO:0006289">
    <property type="term" value="P:nucleotide-excision repair"/>
    <property type="evidence" value="ECO:0007669"/>
    <property type="project" value="InterPro"/>
</dbReference>
<evidence type="ECO:0000256" key="4">
    <source>
        <dbReference type="ARBA" id="ARBA00022881"/>
    </source>
</evidence>
<dbReference type="SUPFAM" id="SSF82771">
    <property type="entry name" value="GIY-YIG endonuclease"/>
    <property type="match status" value="1"/>
</dbReference>
<dbReference type="CDD" id="cd10434">
    <property type="entry name" value="GIY-YIG_UvrC_Cho"/>
    <property type="match status" value="1"/>
</dbReference>
<accession>A0A2H0WA85</accession>
<dbReference type="Proteomes" id="UP000230093">
    <property type="component" value="Unassembled WGS sequence"/>
</dbReference>
<evidence type="ECO:0008006" key="12">
    <source>
        <dbReference type="Google" id="ProtNLM"/>
    </source>
</evidence>
<evidence type="ECO:0000256" key="1">
    <source>
        <dbReference type="ARBA" id="ARBA00022490"/>
    </source>
</evidence>
<evidence type="ECO:0000259" key="8">
    <source>
        <dbReference type="PROSITE" id="PS50164"/>
    </source>
</evidence>
<feature type="domain" description="UVR" evidence="7">
    <location>
        <begin position="194"/>
        <end position="229"/>
    </location>
</feature>
<dbReference type="SUPFAM" id="SSF46600">
    <property type="entry name" value="C-terminal UvrC-binding domain of UvrB"/>
    <property type="match status" value="1"/>
</dbReference>
<dbReference type="AlphaFoldDB" id="A0A2H0WA85"/>
<gene>
    <name evidence="10" type="ORF">COT75_01020</name>
</gene>
<comment type="caution">
    <text evidence="10">The sequence shown here is derived from an EMBL/GenBank/DDBJ whole genome shotgun (WGS) entry which is preliminary data.</text>
</comment>
<feature type="domain" description="UvrC family homology region profile" evidence="9">
    <location>
        <begin position="252"/>
        <end position="352"/>
    </location>
</feature>
<dbReference type="PANTHER" id="PTHR30562">
    <property type="entry name" value="UVRC/OXIDOREDUCTASE"/>
    <property type="match status" value="1"/>
</dbReference>
<dbReference type="Pfam" id="PF08459">
    <property type="entry name" value="UvrC_RNaseH_dom"/>
    <property type="match status" value="1"/>
</dbReference>
<protein>
    <recommendedName>
        <fullName evidence="12">Excinuclease ABC subunit C</fullName>
    </recommendedName>
</protein>
<dbReference type="FunFam" id="3.40.1440.10:FF:000001">
    <property type="entry name" value="UvrABC system protein C"/>
    <property type="match status" value="1"/>
</dbReference>
<evidence type="ECO:0000256" key="6">
    <source>
        <dbReference type="SAM" id="Coils"/>
    </source>
</evidence>
<dbReference type="InterPro" id="IPR036876">
    <property type="entry name" value="UVR_dom_sf"/>
</dbReference>
<evidence type="ECO:0000313" key="11">
    <source>
        <dbReference type="Proteomes" id="UP000230093"/>
    </source>
</evidence>
<dbReference type="PROSITE" id="PS50165">
    <property type="entry name" value="UVRC"/>
    <property type="match status" value="1"/>
</dbReference>
<dbReference type="PANTHER" id="PTHR30562:SF1">
    <property type="entry name" value="UVRABC SYSTEM PROTEIN C"/>
    <property type="match status" value="1"/>
</dbReference>
<dbReference type="PROSITE" id="PS50164">
    <property type="entry name" value="GIY_YIG"/>
    <property type="match status" value="1"/>
</dbReference>
<keyword evidence="6" id="KW-0175">Coiled coil</keyword>
<dbReference type="InterPro" id="IPR001943">
    <property type="entry name" value="UVR_dom"/>
</dbReference>
<dbReference type="Gene3D" id="3.40.1440.10">
    <property type="entry name" value="GIY-YIG endonuclease"/>
    <property type="match status" value="1"/>
</dbReference>
<keyword evidence="2" id="KW-0227">DNA damage</keyword>
<keyword evidence="3" id="KW-0228">DNA excision</keyword>
<dbReference type="GO" id="GO:0009380">
    <property type="term" value="C:excinuclease repair complex"/>
    <property type="evidence" value="ECO:0007669"/>
    <property type="project" value="TreeGrafter"/>
</dbReference>